<dbReference type="PANTHER" id="PTHR46889:SF7">
    <property type="entry name" value="TRANSPOSASE FOR INSERTION SEQUENCE ELEMENT IS904"/>
    <property type="match status" value="1"/>
</dbReference>
<sequence>MIDRTHALPVSRQTRLVGIARSSAYYRAQPVSEADQLLMRRIDELHMEFPFAGARMLARLLRREGHGVGRRCVRTLMKRMGVEALYCKPNTSRRNAQHKIWLYLLRGMKIDRANQVFALDTTYIPMARGFVYLTAVVDWASRKILAHRVAITLEATHAVEALEEAFARYGLPDIVNTDQGSCFSAKPRERQVAGDLE</sequence>
<dbReference type="InterPro" id="IPR050900">
    <property type="entry name" value="Transposase_IS3/IS150/IS904"/>
</dbReference>
<dbReference type="Pfam" id="PF00665">
    <property type="entry name" value="rve"/>
    <property type="match status" value="1"/>
</dbReference>
<dbReference type="Pfam" id="PF13276">
    <property type="entry name" value="HTH_21"/>
    <property type="match status" value="1"/>
</dbReference>
<dbReference type="Gene3D" id="3.30.420.10">
    <property type="entry name" value="Ribonuclease H-like superfamily/Ribonuclease H"/>
    <property type="match status" value="1"/>
</dbReference>
<dbReference type="Proteomes" id="UP000240638">
    <property type="component" value="Unassembled WGS sequence"/>
</dbReference>
<proteinExistence type="predicted"/>
<evidence type="ECO:0000313" key="3">
    <source>
        <dbReference type="Proteomes" id="UP000240638"/>
    </source>
</evidence>
<evidence type="ECO:0000259" key="1">
    <source>
        <dbReference type="PROSITE" id="PS50994"/>
    </source>
</evidence>
<reference evidence="2 3" key="1">
    <citation type="submission" date="2018-03" db="EMBL/GenBank/DDBJ databases">
        <title>Whole genome analyses suggest that Burkholderia sensu lato contains two further novel genera in the rhizoxinica-symbiotica group Mycetohabitans gen. nov., and Trinickia gen. nov.: implications for the evolution of diazotrophy and nodulation in the Burkholderiaceae.</title>
        <authorList>
            <person name="Estrada De Los Santos P."/>
            <person name="Palmer M."/>
            <person name="Chavez-Ramirez B."/>
            <person name="Steenkamp E.T."/>
            <person name="Hirsch A.M."/>
            <person name="Manyaka P."/>
            <person name="Maluk M."/>
            <person name="Lafos M."/>
            <person name="Crook M."/>
            <person name="Gross E."/>
            <person name="Simon M.F."/>
            <person name="Bueno Dos Reis Junior F."/>
            <person name="Poole P.S."/>
            <person name="Venter S.N."/>
            <person name="James E.K."/>
        </authorList>
    </citation>
    <scope>NUCLEOTIDE SEQUENCE [LARGE SCALE GENOMIC DNA]</scope>
    <source>
        <strain evidence="2 3">JPY-366</strain>
    </source>
</reference>
<feature type="domain" description="Integrase catalytic" evidence="1">
    <location>
        <begin position="109"/>
        <end position="197"/>
    </location>
</feature>
<comment type="caution">
    <text evidence="2">The sequence shown here is derived from an EMBL/GenBank/DDBJ whole genome shotgun (WGS) entry which is preliminary data.</text>
</comment>
<dbReference type="InterPro" id="IPR025948">
    <property type="entry name" value="HTH-like_dom"/>
</dbReference>
<dbReference type="EMBL" id="PYUC01000024">
    <property type="protein sequence ID" value="PTB17086.1"/>
    <property type="molecule type" value="Genomic_DNA"/>
</dbReference>
<dbReference type="AlphaFoldDB" id="A0A2T3XKN6"/>
<dbReference type="InterPro" id="IPR036397">
    <property type="entry name" value="RNaseH_sf"/>
</dbReference>
<dbReference type="PROSITE" id="PS50994">
    <property type="entry name" value="INTEGRASE"/>
    <property type="match status" value="1"/>
</dbReference>
<dbReference type="InterPro" id="IPR001584">
    <property type="entry name" value="Integrase_cat-core"/>
</dbReference>
<dbReference type="InterPro" id="IPR012337">
    <property type="entry name" value="RNaseH-like_sf"/>
</dbReference>
<gene>
    <name evidence="2" type="ORF">C9I57_30220</name>
</gene>
<name>A0A2T3XKN6_9BURK</name>
<evidence type="ECO:0000313" key="2">
    <source>
        <dbReference type="EMBL" id="PTB17086.1"/>
    </source>
</evidence>
<dbReference type="SUPFAM" id="SSF53098">
    <property type="entry name" value="Ribonuclease H-like"/>
    <property type="match status" value="1"/>
</dbReference>
<dbReference type="GO" id="GO:0003676">
    <property type="term" value="F:nucleic acid binding"/>
    <property type="evidence" value="ECO:0007669"/>
    <property type="project" value="InterPro"/>
</dbReference>
<dbReference type="GO" id="GO:0015074">
    <property type="term" value="P:DNA integration"/>
    <property type="evidence" value="ECO:0007669"/>
    <property type="project" value="InterPro"/>
</dbReference>
<accession>A0A2T3XKN6</accession>
<organism evidence="2 3">
    <name type="scientific">Trinickia symbiotica</name>
    <dbReference type="NCBI Taxonomy" id="863227"/>
    <lineage>
        <taxon>Bacteria</taxon>
        <taxon>Pseudomonadati</taxon>
        <taxon>Pseudomonadota</taxon>
        <taxon>Betaproteobacteria</taxon>
        <taxon>Burkholderiales</taxon>
        <taxon>Burkholderiaceae</taxon>
        <taxon>Trinickia</taxon>
    </lineage>
</organism>
<dbReference type="PANTHER" id="PTHR46889">
    <property type="entry name" value="TRANSPOSASE INSF FOR INSERTION SEQUENCE IS3B-RELATED"/>
    <property type="match status" value="1"/>
</dbReference>
<protein>
    <recommendedName>
        <fullName evidence="1">Integrase catalytic domain-containing protein</fullName>
    </recommendedName>
</protein>